<dbReference type="Proteomes" id="UP001207468">
    <property type="component" value="Unassembled WGS sequence"/>
</dbReference>
<name>A0ACC0TYT6_9AGAM</name>
<reference evidence="1" key="1">
    <citation type="submission" date="2021-03" db="EMBL/GenBank/DDBJ databases">
        <title>Evolutionary priming and transition to the ectomycorrhizal habit in an iconic lineage of mushroom-forming fungi: is preadaptation a requirement?</title>
        <authorList>
            <consortium name="DOE Joint Genome Institute"/>
            <person name="Looney B.P."/>
            <person name="Miyauchi S."/>
            <person name="Morin E."/>
            <person name="Drula E."/>
            <person name="Courty P.E."/>
            <person name="Chicoki N."/>
            <person name="Fauchery L."/>
            <person name="Kohler A."/>
            <person name="Kuo A."/>
            <person name="LaButti K."/>
            <person name="Pangilinan J."/>
            <person name="Lipzen A."/>
            <person name="Riley R."/>
            <person name="Andreopoulos W."/>
            <person name="He G."/>
            <person name="Johnson J."/>
            <person name="Barry K.W."/>
            <person name="Grigoriev I.V."/>
            <person name="Nagy L."/>
            <person name="Hibbett D."/>
            <person name="Henrissat B."/>
            <person name="Matheny P.B."/>
            <person name="Labbe J."/>
            <person name="Martin A.F."/>
        </authorList>
    </citation>
    <scope>NUCLEOTIDE SEQUENCE</scope>
    <source>
        <strain evidence="1">BPL698</strain>
    </source>
</reference>
<dbReference type="EMBL" id="JAGFNK010000284">
    <property type="protein sequence ID" value="KAI9454088.1"/>
    <property type="molecule type" value="Genomic_DNA"/>
</dbReference>
<evidence type="ECO:0000313" key="1">
    <source>
        <dbReference type="EMBL" id="KAI9454088.1"/>
    </source>
</evidence>
<protein>
    <submittedName>
        <fullName evidence="1">Uncharacterized protein</fullName>
    </submittedName>
</protein>
<sequence>MHIITYTLLFRIVRWRAASISGSDFTYSSKSSITQIHLAFLAAYRLSHLSCTDVLEKSMTLDPDDPFIIPPGLSGRPTIPPHLLPDFPAKKRCARRLALLLDSDNPDIREWAQAEYLKLGRMGRRLVPKGVFEVKVMLDGTD</sequence>
<keyword evidence="2" id="KW-1185">Reference proteome</keyword>
<gene>
    <name evidence="1" type="ORF">F5148DRAFT_1231032</name>
</gene>
<evidence type="ECO:0000313" key="2">
    <source>
        <dbReference type="Proteomes" id="UP001207468"/>
    </source>
</evidence>
<accession>A0ACC0TYT6</accession>
<proteinExistence type="predicted"/>
<organism evidence="1 2">
    <name type="scientific">Russula earlei</name>
    <dbReference type="NCBI Taxonomy" id="71964"/>
    <lineage>
        <taxon>Eukaryota</taxon>
        <taxon>Fungi</taxon>
        <taxon>Dikarya</taxon>
        <taxon>Basidiomycota</taxon>
        <taxon>Agaricomycotina</taxon>
        <taxon>Agaricomycetes</taxon>
        <taxon>Russulales</taxon>
        <taxon>Russulaceae</taxon>
        <taxon>Russula</taxon>
    </lineage>
</organism>
<comment type="caution">
    <text evidence="1">The sequence shown here is derived from an EMBL/GenBank/DDBJ whole genome shotgun (WGS) entry which is preliminary data.</text>
</comment>